<dbReference type="AlphaFoldDB" id="A0A2T6GHB2"/>
<dbReference type="GO" id="GO:0015171">
    <property type="term" value="F:amino acid transmembrane transporter activity"/>
    <property type="evidence" value="ECO:0007669"/>
    <property type="project" value="TreeGrafter"/>
</dbReference>
<name>A0A2T6GHB2_9PSED</name>
<organism evidence="7 8">
    <name type="scientific">Pseudomonas protegens</name>
    <dbReference type="NCBI Taxonomy" id="380021"/>
    <lineage>
        <taxon>Bacteria</taxon>
        <taxon>Pseudomonadati</taxon>
        <taxon>Pseudomonadota</taxon>
        <taxon>Gammaproteobacteria</taxon>
        <taxon>Pseudomonadales</taxon>
        <taxon>Pseudomonadaceae</taxon>
        <taxon>Pseudomonas</taxon>
    </lineage>
</organism>
<gene>
    <name evidence="7" type="ORF">C5U62_23170</name>
</gene>
<evidence type="ECO:0000256" key="5">
    <source>
        <dbReference type="ARBA" id="ARBA00023136"/>
    </source>
</evidence>
<comment type="caution">
    <text evidence="7">The sequence shown here is derived from an EMBL/GenBank/DDBJ whole genome shotgun (WGS) entry which is preliminary data.</text>
</comment>
<sequence length="206" mass="22233">MSITENLLAFTLAATLLTLTPGLDTALVLRTATVEGKQQALRAALGINAGCLLWGAAVAFGLGAVIAVSELAFNLLKYCGAAYLAWLGLNMLLRPRRSFAPANPDGNPGTHWFLKGLLGNVLNPKVGVFYVSFLPQFIPLGQPLVLWTFGLVSIHVVLGLVWSLLLIGATRSLSGMLQREKVIQWMDRTTGMIFVLFAARLALSRR</sequence>
<keyword evidence="5 6" id="KW-0472">Membrane</keyword>
<dbReference type="RefSeq" id="WP_108545718.1">
    <property type="nucleotide sequence ID" value="NZ_PYJM01000005.1"/>
</dbReference>
<dbReference type="PIRSF" id="PIRSF006324">
    <property type="entry name" value="LeuE"/>
    <property type="match status" value="1"/>
</dbReference>
<evidence type="ECO:0000256" key="3">
    <source>
        <dbReference type="ARBA" id="ARBA00022692"/>
    </source>
</evidence>
<feature type="transmembrane region" description="Helical" evidence="6">
    <location>
        <begin position="75"/>
        <end position="93"/>
    </location>
</feature>
<dbReference type="EMBL" id="PYJM01000005">
    <property type="protein sequence ID" value="PUA43526.1"/>
    <property type="molecule type" value="Genomic_DNA"/>
</dbReference>
<evidence type="ECO:0000313" key="7">
    <source>
        <dbReference type="EMBL" id="PUA43526.1"/>
    </source>
</evidence>
<dbReference type="GO" id="GO:0005886">
    <property type="term" value="C:plasma membrane"/>
    <property type="evidence" value="ECO:0007669"/>
    <property type="project" value="UniProtKB-SubCell"/>
</dbReference>
<dbReference type="PANTHER" id="PTHR30086">
    <property type="entry name" value="ARGININE EXPORTER PROTEIN ARGO"/>
    <property type="match status" value="1"/>
</dbReference>
<feature type="transmembrane region" description="Helical" evidence="6">
    <location>
        <begin position="144"/>
        <end position="165"/>
    </location>
</feature>
<dbReference type="InterPro" id="IPR001123">
    <property type="entry name" value="LeuE-type"/>
</dbReference>
<evidence type="ECO:0000256" key="2">
    <source>
        <dbReference type="ARBA" id="ARBA00022475"/>
    </source>
</evidence>
<feature type="transmembrane region" description="Helical" evidence="6">
    <location>
        <begin position="46"/>
        <end position="68"/>
    </location>
</feature>
<reference evidence="7 8" key="1">
    <citation type="submission" date="2018-03" db="EMBL/GenBank/DDBJ databases">
        <title>Draft genome sequence of the plant growth promoting rhizobacterium Pseudomonas protegens strain BNJ-SS-45 isolated from wheat (Triticum aestivum) rhizosphere.</title>
        <authorList>
            <person name="Bajpai A."/>
            <person name="Shende K."/>
            <person name="Meena N."/>
            <person name="Upadhyayula S.R."/>
            <person name="Suravajhala P."/>
            <person name="Medicherla K.M."/>
            <person name="Johri B.N."/>
        </authorList>
    </citation>
    <scope>NUCLEOTIDE SEQUENCE [LARGE SCALE GENOMIC DNA]</scope>
    <source>
        <strain evidence="7 8">BNJ-SS-45</strain>
    </source>
</reference>
<keyword evidence="2" id="KW-1003">Cell membrane</keyword>
<protein>
    <submittedName>
        <fullName evidence="7">Lysine transporter LysE</fullName>
    </submittedName>
</protein>
<dbReference type="Proteomes" id="UP000244178">
    <property type="component" value="Unassembled WGS sequence"/>
</dbReference>
<proteinExistence type="predicted"/>
<evidence type="ECO:0000256" key="6">
    <source>
        <dbReference type="SAM" id="Phobius"/>
    </source>
</evidence>
<dbReference type="Pfam" id="PF01810">
    <property type="entry name" value="LysE"/>
    <property type="match status" value="1"/>
</dbReference>
<accession>A0A2T6GHB2</accession>
<dbReference type="PANTHER" id="PTHR30086:SF20">
    <property type="entry name" value="ARGININE EXPORTER PROTEIN ARGO-RELATED"/>
    <property type="match status" value="1"/>
</dbReference>
<evidence type="ECO:0000256" key="1">
    <source>
        <dbReference type="ARBA" id="ARBA00004651"/>
    </source>
</evidence>
<comment type="subcellular location">
    <subcellularLocation>
        <location evidence="1">Cell membrane</location>
        <topology evidence="1">Multi-pass membrane protein</topology>
    </subcellularLocation>
</comment>
<evidence type="ECO:0000313" key="8">
    <source>
        <dbReference type="Proteomes" id="UP000244178"/>
    </source>
</evidence>
<keyword evidence="3 6" id="KW-0812">Transmembrane</keyword>
<keyword evidence="4 6" id="KW-1133">Transmembrane helix</keyword>
<evidence type="ECO:0000256" key="4">
    <source>
        <dbReference type="ARBA" id="ARBA00022989"/>
    </source>
</evidence>